<dbReference type="InterPro" id="IPR050563">
    <property type="entry name" value="4-hydroxybenzoyl-CoA_TE"/>
</dbReference>
<evidence type="ECO:0000256" key="2">
    <source>
        <dbReference type="ARBA" id="ARBA00022801"/>
    </source>
</evidence>
<dbReference type="CDD" id="cd00586">
    <property type="entry name" value="4HBT"/>
    <property type="match status" value="1"/>
</dbReference>
<dbReference type="EMBL" id="JACSPQ010000053">
    <property type="protein sequence ID" value="MBD8003259.1"/>
    <property type="molecule type" value="Genomic_DNA"/>
</dbReference>
<dbReference type="Gene3D" id="3.10.129.10">
    <property type="entry name" value="Hotdog Thioesterase"/>
    <property type="match status" value="1"/>
</dbReference>
<comment type="caution">
    <text evidence="3">The sequence shown here is derived from an EMBL/GenBank/DDBJ whole genome shotgun (WGS) entry which is preliminary data.</text>
</comment>
<organism evidence="3 4">
    <name type="scientific">Phocaeicola faecium</name>
    <dbReference type="NCBI Taxonomy" id="2762213"/>
    <lineage>
        <taxon>Bacteria</taxon>
        <taxon>Pseudomonadati</taxon>
        <taxon>Bacteroidota</taxon>
        <taxon>Bacteroidia</taxon>
        <taxon>Bacteroidales</taxon>
        <taxon>Bacteroidaceae</taxon>
        <taxon>Phocaeicola</taxon>
    </lineage>
</organism>
<dbReference type="PANTHER" id="PTHR31793:SF27">
    <property type="entry name" value="NOVEL THIOESTERASE SUPERFAMILY DOMAIN AND SAPOSIN A-TYPE DOMAIN CONTAINING PROTEIN (0610012H03RIK)"/>
    <property type="match status" value="1"/>
</dbReference>
<accession>A0ABR8VES6</accession>
<evidence type="ECO:0000313" key="4">
    <source>
        <dbReference type="Proteomes" id="UP000616346"/>
    </source>
</evidence>
<dbReference type="PANTHER" id="PTHR31793">
    <property type="entry name" value="4-HYDROXYBENZOYL-COA THIOESTERASE FAMILY MEMBER"/>
    <property type="match status" value="1"/>
</dbReference>
<protein>
    <submittedName>
        <fullName evidence="3">Acyl-CoA thioesterase</fullName>
    </submittedName>
</protein>
<dbReference type="InterPro" id="IPR029069">
    <property type="entry name" value="HotDog_dom_sf"/>
</dbReference>
<keyword evidence="2" id="KW-0378">Hydrolase</keyword>
<keyword evidence="4" id="KW-1185">Reference proteome</keyword>
<name>A0ABR8VES6_9BACT</name>
<sequence length="149" mass="16893">MADEIKFKHVMPIQIRFSDVDLYGHMNNNAYFSLYDLAKTSYFRDVFGMEEWNKFAVVVANINADFLAPVFFSDELIIETAVIHIGNKSLTLLQRATNKASGVLKCQCRTVLVGYDIATKEPVALPKDYKEAICLYEGKTLEELSEPVD</sequence>
<dbReference type="Proteomes" id="UP000616346">
    <property type="component" value="Unassembled WGS sequence"/>
</dbReference>
<evidence type="ECO:0000313" key="3">
    <source>
        <dbReference type="EMBL" id="MBD8003259.1"/>
    </source>
</evidence>
<evidence type="ECO:0000256" key="1">
    <source>
        <dbReference type="ARBA" id="ARBA00005953"/>
    </source>
</evidence>
<dbReference type="SUPFAM" id="SSF54637">
    <property type="entry name" value="Thioesterase/thiol ester dehydrase-isomerase"/>
    <property type="match status" value="1"/>
</dbReference>
<dbReference type="RefSeq" id="WP_191710849.1">
    <property type="nucleotide sequence ID" value="NZ_JACSPQ010000053.1"/>
</dbReference>
<reference evidence="3 4" key="1">
    <citation type="submission" date="2020-08" db="EMBL/GenBank/DDBJ databases">
        <title>A Genomic Blueprint of the Chicken Gut Microbiome.</title>
        <authorList>
            <person name="Gilroy R."/>
            <person name="Ravi A."/>
            <person name="Getino M."/>
            <person name="Pursley I."/>
            <person name="Horton D.L."/>
            <person name="Alikhan N.-F."/>
            <person name="Baker D."/>
            <person name="Gharbi K."/>
            <person name="Hall N."/>
            <person name="Watson M."/>
            <person name="Adriaenssens E.M."/>
            <person name="Foster-Nyarko E."/>
            <person name="Jarju S."/>
            <person name="Secka A."/>
            <person name="Antonio M."/>
            <person name="Oren A."/>
            <person name="Chaudhuri R."/>
            <person name="La Ragione R.M."/>
            <person name="Hildebrand F."/>
            <person name="Pallen M.J."/>
        </authorList>
    </citation>
    <scope>NUCLEOTIDE SEQUENCE [LARGE SCALE GENOMIC DNA]</scope>
    <source>
        <strain evidence="3 4">Sa1YUN3</strain>
    </source>
</reference>
<gene>
    <name evidence="3" type="ORF">H9626_13805</name>
</gene>
<comment type="similarity">
    <text evidence="1">Belongs to the 4-hydroxybenzoyl-CoA thioesterase family.</text>
</comment>
<proteinExistence type="inferred from homology"/>
<dbReference type="Pfam" id="PF13279">
    <property type="entry name" value="4HBT_2"/>
    <property type="match status" value="1"/>
</dbReference>